<dbReference type="Proteomes" id="UP000245926">
    <property type="component" value="Chromosome"/>
</dbReference>
<reference evidence="2" key="1">
    <citation type="submission" date="2018-05" db="EMBL/GenBank/DDBJ databases">
        <title>Complete Genome Sequence of Methylobacterium sp. 17SD2-17.</title>
        <authorList>
            <person name="Srinivasan S."/>
        </authorList>
    </citation>
    <scope>NUCLEOTIDE SEQUENCE [LARGE SCALE GENOMIC DNA]</scope>
    <source>
        <strain evidence="2">17SD2-17</strain>
    </source>
</reference>
<accession>A0A2U8W4R6</accession>
<name>A0A2U8W4R6_9HYPH</name>
<dbReference type="AlphaFoldDB" id="A0A2U8W4R6"/>
<keyword evidence="2" id="KW-1185">Reference proteome</keyword>
<protein>
    <submittedName>
        <fullName evidence="1">Uncharacterized protein</fullName>
    </submittedName>
</protein>
<proteinExistence type="predicted"/>
<gene>
    <name evidence="1" type="ORF">DK389_11875</name>
</gene>
<dbReference type="OrthoDB" id="10015762at2"/>
<evidence type="ECO:0000313" key="1">
    <source>
        <dbReference type="EMBL" id="AWN41094.1"/>
    </source>
</evidence>
<sequence>MRTRYILAAGTAAQGREGAMSIFVHLAGVSAALAAGLALATPGAGDHAKAAQETVQDVVREAPRAALAAPVAAPAAEPARAPLCREAAWPYAVAACSAGTAGPNGRLVRVISFAGTPPQMRGGQHP</sequence>
<organism evidence="1 2">
    <name type="scientific">Methylobacterium durans</name>
    <dbReference type="NCBI Taxonomy" id="2202825"/>
    <lineage>
        <taxon>Bacteria</taxon>
        <taxon>Pseudomonadati</taxon>
        <taxon>Pseudomonadota</taxon>
        <taxon>Alphaproteobacteria</taxon>
        <taxon>Hyphomicrobiales</taxon>
        <taxon>Methylobacteriaceae</taxon>
        <taxon>Methylobacterium</taxon>
    </lineage>
</organism>
<evidence type="ECO:0000313" key="2">
    <source>
        <dbReference type="Proteomes" id="UP000245926"/>
    </source>
</evidence>
<dbReference type="KEGG" id="mets:DK389_11875"/>
<dbReference type="EMBL" id="CP029550">
    <property type="protein sequence ID" value="AWN41094.1"/>
    <property type="molecule type" value="Genomic_DNA"/>
</dbReference>